<keyword evidence="5" id="KW-0862">Zinc</keyword>
<keyword evidence="10" id="KW-1185">Reference proteome</keyword>
<feature type="domain" description="MsrB" evidence="8">
    <location>
        <begin position="8"/>
        <end position="130"/>
    </location>
</feature>
<dbReference type="GO" id="GO:0046872">
    <property type="term" value="F:metal ion binding"/>
    <property type="evidence" value="ECO:0007669"/>
    <property type="project" value="UniProtKB-KW"/>
</dbReference>
<dbReference type="EMBL" id="PKUQ01000022">
    <property type="protein sequence ID" value="PLW76989.1"/>
    <property type="molecule type" value="Genomic_DNA"/>
</dbReference>
<dbReference type="InterPro" id="IPR028427">
    <property type="entry name" value="Met_Sox_Rdtase_MsrB"/>
</dbReference>
<name>A0A2N5XR63_9HYPH</name>
<dbReference type="GO" id="GO:0006979">
    <property type="term" value="P:response to oxidative stress"/>
    <property type="evidence" value="ECO:0007669"/>
    <property type="project" value="InterPro"/>
</dbReference>
<evidence type="ECO:0000313" key="9">
    <source>
        <dbReference type="EMBL" id="PLW76989.1"/>
    </source>
</evidence>
<dbReference type="AlphaFoldDB" id="A0A2N5XR63"/>
<evidence type="ECO:0000256" key="6">
    <source>
        <dbReference type="ARBA" id="ARBA00023002"/>
    </source>
</evidence>
<dbReference type="SUPFAM" id="SSF51316">
    <property type="entry name" value="Mss4-like"/>
    <property type="match status" value="1"/>
</dbReference>
<keyword evidence="4" id="KW-0479">Metal-binding</keyword>
<comment type="caution">
    <text evidence="9">The sequence shown here is derived from an EMBL/GenBank/DDBJ whole genome shotgun (WGS) entry which is preliminary data.</text>
</comment>
<dbReference type="GO" id="GO:0030091">
    <property type="term" value="P:protein repair"/>
    <property type="evidence" value="ECO:0007669"/>
    <property type="project" value="InterPro"/>
</dbReference>
<dbReference type="GO" id="GO:0005737">
    <property type="term" value="C:cytoplasm"/>
    <property type="evidence" value="ECO:0007669"/>
    <property type="project" value="TreeGrafter"/>
</dbReference>
<dbReference type="EC" id="1.8.4.12" evidence="3"/>
<organism evidence="9 10">
    <name type="scientific">Cohaesibacter celericrescens</name>
    <dbReference type="NCBI Taxonomy" id="2067669"/>
    <lineage>
        <taxon>Bacteria</taxon>
        <taxon>Pseudomonadati</taxon>
        <taxon>Pseudomonadota</taxon>
        <taxon>Alphaproteobacteria</taxon>
        <taxon>Hyphomicrobiales</taxon>
        <taxon>Cohaesibacteraceae</taxon>
    </lineage>
</organism>
<evidence type="ECO:0000256" key="2">
    <source>
        <dbReference type="ARBA" id="ARBA00007174"/>
    </source>
</evidence>
<sequence length="132" mass="14875">MVKIEKSEDEWKALLSEEQYRILRKHGTERAGSSALNNEKRAGKYFCAACGNLLYQSDTKYESGSGWPSFYAPARADAVSEHVDRKLFTKRTEIRCAKCDSHTGHVFDDGPTPTGLRYCMNGVALRFEADET</sequence>
<dbReference type="NCBIfam" id="TIGR00357">
    <property type="entry name" value="peptide-methionine (R)-S-oxide reductase MsrB"/>
    <property type="match status" value="1"/>
</dbReference>
<evidence type="ECO:0000256" key="3">
    <source>
        <dbReference type="ARBA" id="ARBA00012499"/>
    </source>
</evidence>
<proteinExistence type="inferred from homology"/>
<dbReference type="PANTHER" id="PTHR10173:SF52">
    <property type="entry name" value="METHIONINE-R-SULFOXIDE REDUCTASE B1"/>
    <property type="match status" value="1"/>
</dbReference>
<keyword evidence="6" id="KW-0560">Oxidoreductase</keyword>
<dbReference type="Gene3D" id="2.170.150.20">
    <property type="entry name" value="Peptide methionine sulfoxide reductase"/>
    <property type="match status" value="1"/>
</dbReference>
<dbReference type="GO" id="GO:0033743">
    <property type="term" value="F:peptide-methionine (R)-S-oxide reductase activity"/>
    <property type="evidence" value="ECO:0007669"/>
    <property type="project" value="UniProtKB-EC"/>
</dbReference>
<gene>
    <name evidence="9" type="primary">msrB</name>
    <name evidence="9" type="ORF">C0081_13170</name>
</gene>
<comment type="catalytic activity">
    <reaction evidence="7">
        <text>L-methionyl-[protein] + [thioredoxin]-disulfide + H2O = L-methionyl-(R)-S-oxide-[protein] + [thioredoxin]-dithiol</text>
        <dbReference type="Rhea" id="RHEA:24164"/>
        <dbReference type="Rhea" id="RHEA-COMP:10698"/>
        <dbReference type="Rhea" id="RHEA-COMP:10700"/>
        <dbReference type="Rhea" id="RHEA-COMP:12313"/>
        <dbReference type="Rhea" id="RHEA-COMP:12314"/>
        <dbReference type="ChEBI" id="CHEBI:15377"/>
        <dbReference type="ChEBI" id="CHEBI:16044"/>
        <dbReference type="ChEBI" id="CHEBI:29950"/>
        <dbReference type="ChEBI" id="CHEBI:45764"/>
        <dbReference type="ChEBI" id="CHEBI:50058"/>
        <dbReference type="EC" id="1.8.4.12"/>
    </reaction>
</comment>
<dbReference type="InterPro" id="IPR002579">
    <property type="entry name" value="Met_Sox_Rdtase_MsrB_dom"/>
</dbReference>
<accession>A0A2N5XR63</accession>
<evidence type="ECO:0000256" key="5">
    <source>
        <dbReference type="ARBA" id="ARBA00022833"/>
    </source>
</evidence>
<comment type="similarity">
    <text evidence="2">Belongs to the MsrB Met sulfoxide reductase family.</text>
</comment>
<evidence type="ECO:0000259" key="8">
    <source>
        <dbReference type="PROSITE" id="PS51790"/>
    </source>
</evidence>
<evidence type="ECO:0000256" key="7">
    <source>
        <dbReference type="ARBA" id="ARBA00048488"/>
    </source>
</evidence>
<evidence type="ECO:0000313" key="10">
    <source>
        <dbReference type="Proteomes" id="UP000234881"/>
    </source>
</evidence>
<dbReference type="FunFam" id="2.170.150.20:FF:000001">
    <property type="entry name" value="Peptide methionine sulfoxide reductase MsrB"/>
    <property type="match status" value="1"/>
</dbReference>
<dbReference type="PANTHER" id="PTHR10173">
    <property type="entry name" value="METHIONINE SULFOXIDE REDUCTASE"/>
    <property type="match status" value="1"/>
</dbReference>
<protein>
    <recommendedName>
        <fullName evidence="3">peptide-methionine (R)-S-oxide reductase</fullName>
        <ecNumber evidence="3">1.8.4.12</ecNumber>
    </recommendedName>
</protein>
<dbReference type="RefSeq" id="WP_101534279.1">
    <property type="nucleotide sequence ID" value="NZ_JBFHIU010000020.1"/>
</dbReference>
<reference evidence="9 10" key="1">
    <citation type="submission" date="2018-01" db="EMBL/GenBank/DDBJ databases">
        <title>The draft genome sequence of Cohaesibacter sp. H1304.</title>
        <authorList>
            <person name="Wang N.-N."/>
            <person name="Du Z.-J."/>
        </authorList>
    </citation>
    <scope>NUCLEOTIDE SEQUENCE [LARGE SCALE GENOMIC DNA]</scope>
    <source>
        <strain evidence="9 10">H1304</strain>
    </source>
</reference>
<comment type="cofactor">
    <cofactor evidence="1">
        <name>Zn(2+)</name>
        <dbReference type="ChEBI" id="CHEBI:29105"/>
    </cofactor>
</comment>
<dbReference type="PROSITE" id="PS51790">
    <property type="entry name" value="MSRB"/>
    <property type="match status" value="1"/>
</dbReference>
<dbReference type="InterPro" id="IPR011057">
    <property type="entry name" value="Mss4-like_sf"/>
</dbReference>
<dbReference type="Pfam" id="PF01641">
    <property type="entry name" value="SelR"/>
    <property type="match status" value="1"/>
</dbReference>
<evidence type="ECO:0000256" key="1">
    <source>
        <dbReference type="ARBA" id="ARBA00001947"/>
    </source>
</evidence>
<evidence type="ECO:0000256" key="4">
    <source>
        <dbReference type="ARBA" id="ARBA00022723"/>
    </source>
</evidence>
<dbReference type="OrthoDB" id="9785497at2"/>
<dbReference type="Proteomes" id="UP000234881">
    <property type="component" value="Unassembled WGS sequence"/>
</dbReference>